<proteinExistence type="inferred from homology"/>
<dbReference type="PRINTS" id="PR00682">
    <property type="entry name" value="IPNSYNTHASE"/>
</dbReference>
<dbReference type="InterPro" id="IPR026992">
    <property type="entry name" value="DIOX_N"/>
</dbReference>
<gene>
    <name evidence="7" type="ORF">H0E87_018967</name>
</gene>
<evidence type="ECO:0000256" key="3">
    <source>
        <dbReference type="ARBA" id="ARBA00023002"/>
    </source>
</evidence>
<dbReference type="GO" id="GO:0046872">
    <property type="term" value="F:metal ion binding"/>
    <property type="evidence" value="ECO:0007669"/>
    <property type="project" value="UniProtKB-KW"/>
</dbReference>
<evidence type="ECO:0000259" key="6">
    <source>
        <dbReference type="PROSITE" id="PS51471"/>
    </source>
</evidence>
<keyword evidence="2 5" id="KW-0479">Metal-binding</keyword>
<feature type="domain" description="Fe2OG dioxygenase" evidence="6">
    <location>
        <begin position="303"/>
        <end position="406"/>
    </location>
</feature>
<evidence type="ECO:0000256" key="1">
    <source>
        <dbReference type="ARBA" id="ARBA00008056"/>
    </source>
</evidence>
<dbReference type="PANTHER" id="PTHR10209">
    <property type="entry name" value="OXIDOREDUCTASE, 2OG-FE II OXYGENASE FAMILY PROTEIN"/>
    <property type="match status" value="1"/>
</dbReference>
<keyword evidence="8" id="KW-1185">Reference proteome</keyword>
<dbReference type="PANTHER" id="PTHR10209:SF751">
    <property type="entry name" value="OS06G0255100 PROTEIN"/>
    <property type="match status" value="1"/>
</dbReference>
<dbReference type="SUPFAM" id="SSF51197">
    <property type="entry name" value="Clavaminate synthase-like"/>
    <property type="match status" value="1"/>
</dbReference>
<dbReference type="AlphaFoldDB" id="A0A8T2XSJ3"/>
<dbReference type="Pfam" id="PF14226">
    <property type="entry name" value="DIOX_N"/>
    <property type="match status" value="1"/>
</dbReference>
<sequence>MGGGGGGGGGGVMFEFPLCIGNTHSHHREYYSCHSKTVSQKRNKKIIMAATINDTANQGYDRSKEVKQFDDSKIGVKGLIDSGITSIPRIFIHPPETLSDLKSKRSTRLPDSESNLIPTIDLSGLEDSNRRSAVVDKVGRACREFGFFQVVNHGVPLEVLDRTIGGIKGFHELPTEEKMRWYRREMGSGVSFLSNVDLFHSKAASWRATASAAKSLFNLILSRSFNSDSELHNPPKFSKLHLKERDTLQMTLGPNLPELEEIPEICRNELVDWNQCAKQLGEVLMELLCEGLGLNAGKLKDLTFLDARTMAAHYYPYCPQPDLTVGIMSHTDPGVLTVLLQDQIGGLQVKHGEGWVDVKPVPGAIVINVGDIMQILSNDEYKSNEHRVLANGCHEPRISIAIFFNPLKRDSLFGPFPELISPEKPAVYREFIYTDYIKRFFTKELDGKSLTNYYKL</sequence>
<reference evidence="7" key="1">
    <citation type="journal article" date="2021" name="J. Hered.">
        <title>Genome Assembly of Salicaceae Populus deltoides (Eastern Cottonwood) I-69 Based on Nanopore Sequencing and Hi-C Technologies.</title>
        <authorList>
            <person name="Bai S."/>
            <person name="Wu H."/>
            <person name="Zhang J."/>
            <person name="Pan Z."/>
            <person name="Zhao W."/>
            <person name="Li Z."/>
            <person name="Tong C."/>
        </authorList>
    </citation>
    <scope>NUCLEOTIDE SEQUENCE</scope>
    <source>
        <tissue evidence="7">Leaf</tissue>
    </source>
</reference>
<organism evidence="7 8">
    <name type="scientific">Populus deltoides</name>
    <name type="common">Eastern poplar</name>
    <name type="synonym">Eastern cottonwood</name>
    <dbReference type="NCBI Taxonomy" id="3696"/>
    <lineage>
        <taxon>Eukaryota</taxon>
        <taxon>Viridiplantae</taxon>
        <taxon>Streptophyta</taxon>
        <taxon>Embryophyta</taxon>
        <taxon>Tracheophyta</taxon>
        <taxon>Spermatophyta</taxon>
        <taxon>Magnoliopsida</taxon>
        <taxon>eudicotyledons</taxon>
        <taxon>Gunneridae</taxon>
        <taxon>Pentapetalae</taxon>
        <taxon>rosids</taxon>
        <taxon>fabids</taxon>
        <taxon>Malpighiales</taxon>
        <taxon>Salicaceae</taxon>
        <taxon>Saliceae</taxon>
        <taxon>Populus</taxon>
    </lineage>
</organism>
<evidence type="ECO:0000313" key="7">
    <source>
        <dbReference type="EMBL" id="KAH8495980.1"/>
    </source>
</evidence>
<accession>A0A8T2XSJ3</accession>
<comment type="similarity">
    <text evidence="1 5">Belongs to the iron/ascorbate-dependent oxidoreductase family.</text>
</comment>
<keyword evidence="4 5" id="KW-0408">Iron</keyword>
<dbReference type="PROSITE" id="PS51471">
    <property type="entry name" value="FE2OG_OXY"/>
    <property type="match status" value="1"/>
</dbReference>
<evidence type="ECO:0000313" key="8">
    <source>
        <dbReference type="Proteomes" id="UP000807159"/>
    </source>
</evidence>
<dbReference type="FunFam" id="2.60.120.330:FF:000026">
    <property type="entry name" value="DIBOA-glucoside dioxygenase BX6"/>
    <property type="match status" value="1"/>
</dbReference>
<evidence type="ECO:0000256" key="2">
    <source>
        <dbReference type="ARBA" id="ARBA00022723"/>
    </source>
</evidence>
<dbReference type="InterPro" id="IPR044861">
    <property type="entry name" value="IPNS-like_FE2OG_OXY"/>
</dbReference>
<protein>
    <recommendedName>
        <fullName evidence="6">Fe2OG dioxygenase domain-containing protein</fullName>
    </recommendedName>
</protein>
<dbReference type="EMBL" id="JACEGQ020000010">
    <property type="protein sequence ID" value="KAH8495980.1"/>
    <property type="molecule type" value="Genomic_DNA"/>
</dbReference>
<dbReference type="Pfam" id="PF03171">
    <property type="entry name" value="2OG-FeII_Oxy"/>
    <property type="match status" value="1"/>
</dbReference>
<dbReference type="GO" id="GO:0051213">
    <property type="term" value="F:dioxygenase activity"/>
    <property type="evidence" value="ECO:0007669"/>
    <property type="project" value="UniProtKB-ARBA"/>
</dbReference>
<comment type="caution">
    <text evidence="7">The sequence shown here is derived from an EMBL/GenBank/DDBJ whole genome shotgun (WGS) entry which is preliminary data.</text>
</comment>
<evidence type="ECO:0000256" key="4">
    <source>
        <dbReference type="ARBA" id="ARBA00023004"/>
    </source>
</evidence>
<name>A0A8T2XSJ3_POPDE</name>
<keyword evidence="3 5" id="KW-0560">Oxidoreductase</keyword>
<dbReference type="InterPro" id="IPR027443">
    <property type="entry name" value="IPNS-like_sf"/>
</dbReference>
<dbReference type="InterPro" id="IPR005123">
    <property type="entry name" value="Oxoglu/Fe-dep_dioxygenase_dom"/>
</dbReference>
<evidence type="ECO:0000256" key="5">
    <source>
        <dbReference type="RuleBase" id="RU003682"/>
    </source>
</evidence>
<dbReference type="Gene3D" id="2.60.120.330">
    <property type="entry name" value="B-lactam Antibiotic, Isopenicillin N Synthase, Chain"/>
    <property type="match status" value="1"/>
</dbReference>
<dbReference type="Proteomes" id="UP000807159">
    <property type="component" value="Chromosome 10"/>
</dbReference>